<proteinExistence type="predicted"/>
<dbReference type="Gramene" id="C.cajan_20180.t">
    <property type="protein sequence ID" value="C.cajan_20180.t.cds1"/>
    <property type="gene ID" value="C.cajan_20180"/>
</dbReference>
<evidence type="ECO:0000313" key="2">
    <source>
        <dbReference type="Proteomes" id="UP000075243"/>
    </source>
</evidence>
<protein>
    <recommendedName>
        <fullName evidence="3">RNase H type-1 domain-containing protein</fullName>
    </recommendedName>
</protein>
<organism evidence="1 2">
    <name type="scientific">Cajanus cajan</name>
    <name type="common">Pigeon pea</name>
    <name type="synonym">Cajanus indicus</name>
    <dbReference type="NCBI Taxonomy" id="3821"/>
    <lineage>
        <taxon>Eukaryota</taxon>
        <taxon>Viridiplantae</taxon>
        <taxon>Streptophyta</taxon>
        <taxon>Embryophyta</taxon>
        <taxon>Tracheophyta</taxon>
        <taxon>Spermatophyta</taxon>
        <taxon>Magnoliopsida</taxon>
        <taxon>eudicotyledons</taxon>
        <taxon>Gunneridae</taxon>
        <taxon>Pentapetalae</taxon>
        <taxon>rosids</taxon>
        <taxon>fabids</taxon>
        <taxon>Fabales</taxon>
        <taxon>Fabaceae</taxon>
        <taxon>Papilionoideae</taxon>
        <taxon>50 kb inversion clade</taxon>
        <taxon>NPAAA clade</taxon>
        <taxon>indigoferoid/millettioid clade</taxon>
        <taxon>Phaseoleae</taxon>
        <taxon>Cajanus</taxon>
    </lineage>
</organism>
<reference evidence="1 2" key="1">
    <citation type="journal article" date="2012" name="Nat. Biotechnol.">
        <title>Draft genome sequence of pigeonpea (Cajanus cajan), an orphan legume crop of resource-poor farmers.</title>
        <authorList>
            <person name="Varshney R.K."/>
            <person name="Chen W."/>
            <person name="Li Y."/>
            <person name="Bharti A.K."/>
            <person name="Saxena R.K."/>
            <person name="Schlueter J.A."/>
            <person name="Donoghue M.T."/>
            <person name="Azam S."/>
            <person name="Fan G."/>
            <person name="Whaley A.M."/>
            <person name="Farmer A.D."/>
            <person name="Sheridan J."/>
            <person name="Iwata A."/>
            <person name="Tuteja R."/>
            <person name="Penmetsa R.V."/>
            <person name="Wu W."/>
            <person name="Upadhyaya H.D."/>
            <person name="Yang S.P."/>
            <person name="Shah T."/>
            <person name="Saxena K.B."/>
            <person name="Michael T."/>
            <person name="McCombie W.R."/>
            <person name="Yang B."/>
            <person name="Zhang G."/>
            <person name="Yang H."/>
            <person name="Wang J."/>
            <person name="Spillane C."/>
            <person name="Cook D.R."/>
            <person name="May G.D."/>
            <person name="Xu X."/>
            <person name="Jackson S.A."/>
        </authorList>
    </citation>
    <scope>NUCLEOTIDE SEQUENCE [LARGE SCALE GENOMIC DNA]</scope>
    <source>
        <strain evidence="2">cv. Asha</strain>
    </source>
</reference>
<accession>A0A151UB78</accession>
<evidence type="ECO:0000313" key="1">
    <source>
        <dbReference type="EMBL" id="KYP76534.1"/>
    </source>
</evidence>
<sequence length="70" mass="7812">MATQHYHAWKYAQRKYNSISAPTISFSWVKPLTGSYMCNLDAAIFTNLGTFGFGLCIRDSYGSYMAAKTG</sequence>
<keyword evidence="2" id="KW-1185">Reference proteome</keyword>
<dbReference type="AlphaFoldDB" id="A0A151UB78"/>
<name>A0A151UB78_CAJCA</name>
<evidence type="ECO:0008006" key="3">
    <source>
        <dbReference type="Google" id="ProtNLM"/>
    </source>
</evidence>
<dbReference type="Proteomes" id="UP000075243">
    <property type="component" value="Chromosome 1"/>
</dbReference>
<dbReference type="EMBL" id="CM003603">
    <property type="protein sequence ID" value="KYP76534.1"/>
    <property type="molecule type" value="Genomic_DNA"/>
</dbReference>
<gene>
    <name evidence="1" type="ORF">KK1_020780</name>
</gene>